<feature type="domain" description="EF-hand" evidence="2">
    <location>
        <begin position="31"/>
        <end position="66"/>
    </location>
</feature>
<sequence>MSTYDPNYNAASDWREVLKATSRRSRVHVPYTETQLKGMFRRFDNDGDGFLSRKDLENAFFELGSKFPAWRALRAFCHVHENRGYINLDHDRELENLVKYTLKHGYSVH</sequence>
<dbReference type="CDD" id="cd00051">
    <property type="entry name" value="EFh"/>
    <property type="match status" value="1"/>
</dbReference>
<accession>A0A978V6T1</accession>
<dbReference type="AlphaFoldDB" id="A0A978V6T1"/>
<dbReference type="EMBL" id="JAEACU010000006">
    <property type="protein sequence ID" value="KAH7523616.1"/>
    <property type="molecule type" value="Genomic_DNA"/>
</dbReference>
<dbReference type="SUPFAM" id="SSF47473">
    <property type="entry name" value="EF-hand"/>
    <property type="match status" value="1"/>
</dbReference>
<dbReference type="Proteomes" id="UP000813462">
    <property type="component" value="Unassembled WGS sequence"/>
</dbReference>
<dbReference type="PROSITE" id="PS00018">
    <property type="entry name" value="EF_HAND_1"/>
    <property type="match status" value="1"/>
</dbReference>
<protein>
    <recommendedName>
        <fullName evidence="2">EF-hand domain-containing protein</fullName>
    </recommendedName>
</protein>
<reference evidence="3" key="1">
    <citation type="journal article" date="2021" name="Front. Plant Sci.">
        <title>Chromosome-Scale Genome Assembly for Chinese Sour Jujube and Insights Into Its Genome Evolution and Domestication Signature.</title>
        <authorList>
            <person name="Shen L.-Y."/>
            <person name="Luo H."/>
            <person name="Wang X.-L."/>
            <person name="Wang X.-M."/>
            <person name="Qiu X.-J."/>
            <person name="Liu H."/>
            <person name="Zhou S.-S."/>
            <person name="Jia K.-H."/>
            <person name="Nie S."/>
            <person name="Bao Y.-T."/>
            <person name="Zhang R.-G."/>
            <person name="Yun Q.-Z."/>
            <person name="Chai Y.-H."/>
            <person name="Lu J.-Y."/>
            <person name="Li Y."/>
            <person name="Zhao S.-W."/>
            <person name="Mao J.-F."/>
            <person name="Jia S.-G."/>
            <person name="Mao Y.-M."/>
        </authorList>
    </citation>
    <scope>NUCLEOTIDE SEQUENCE</scope>
    <source>
        <strain evidence="3">AT0</strain>
        <tissue evidence="3">Leaf</tissue>
    </source>
</reference>
<dbReference type="PROSITE" id="PS50222">
    <property type="entry name" value="EF_HAND_2"/>
    <property type="match status" value="1"/>
</dbReference>
<evidence type="ECO:0000313" key="3">
    <source>
        <dbReference type="EMBL" id="KAH7523616.1"/>
    </source>
</evidence>
<evidence type="ECO:0000259" key="2">
    <source>
        <dbReference type="PROSITE" id="PS50222"/>
    </source>
</evidence>
<dbReference type="InterPro" id="IPR011992">
    <property type="entry name" value="EF-hand-dom_pair"/>
</dbReference>
<dbReference type="GO" id="GO:0005509">
    <property type="term" value="F:calcium ion binding"/>
    <property type="evidence" value="ECO:0007669"/>
    <property type="project" value="InterPro"/>
</dbReference>
<dbReference type="InterPro" id="IPR018247">
    <property type="entry name" value="EF_Hand_1_Ca_BS"/>
</dbReference>
<evidence type="ECO:0000313" key="4">
    <source>
        <dbReference type="Proteomes" id="UP000813462"/>
    </source>
</evidence>
<proteinExistence type="predicted"/>
<comment type="caution">
    <text evidence="3">The sequence shown here is derived from an EMBL/GenBank/DDBJ whole genome shotgun (WGS) entry which is preliminary data.</text>
</comment>
<gene>
    <name evidence="3" type="ORF">FEM48_Zijuj06G0030800</name>
</gene>
<keyword evidence="1" id="KW-0106">Calcium</keyword>
<name>A0A978V6T1_ZIZJJ</name>
<organism evidence="3 4">
    <name type="scientific">Ziziphus jujuba var. spinosa</name>
    <dbReference type="NCBI Taxonomy" id="714518"/>
    <lineage>
        <taxon>Eukaryota</taxon>
        <taxon>Viridiplantae</taxon>
        <taxon>Streptophyta</taxon>
        <taxon>Embryophyta</taxon>
        <taxon>Tracheophyta</taxon>
        <taxon>Spermatophyta</taxon>
        <taxon>Magnoliopsida</taxon>
        <taxon>eudicotyledons</taxon>
        <taxon>Gunneridae</taxon>
        <taxon>Pentapetalae</taxon>
        <taxon>rosids</taxon>
        <taxon>fabids</taxon>
        <taxon>Rosales</taxon>
        <taxon>Rhamnaceae</taxon>
        <taxon>Paliureae</taxon>
        <taxon>Ziziphus</taxon>
    </lineage>
</organism>
<dbReference type="Gene3D" id="1.10.238.10">
    <property type="entry name" value="EF-hand"/>
    <property type="match status" value="1"/>
</dbReference>
<evidence type="ECO:0000256" key="1">
    <source>
        <dbReference type="ARBA" id="ARBA00022837"/>
    </source>
</evidence>
<dbReference type="InterPro" id="IPR002048">
    <property type="entry name" value="EF_hand_dom"/>
</dbReference>
<dbReference type="Pfam" id="PF13405">
    <property type="entry name" value="EF-hand_6"/>
    <property type="match status" value="1"/>
</dbReference>